<feature type="region of interest" description="Disordered" evidence="1">
    <location>
        <begin position="1"/>
        <end position="53"/>
    </location>
</feature>
<dbReference type="AlphaFoldDB" id="A0A180G4U3"/>
<dbReference type="PANTHER" id="PTHR31912">
    <property type="entry name" value="IP13529P"/>
    <property type="match status" value="1"/>
</dbReference>
<evidence type="ECO:0000256" key="1">
    <source>
        <dbReference type="SAM" id="MobiDB-lite"/>
    </source>
</evidence>
<organism evidence="2">
    <name type="scientific">Puccinia triticina (isolate 1-1 / race 1 (BBBD))</name>
    <name type="common">Brown leaf rust fungus</name>
    <dbReference type="NCBI Taxonomy" id="630390"/>
    <lineage>
        <taxon>Eukaryota</taxon>
        <taxon>Fungi</taxon>
        <taxon>Dikarya</taxon>
        <taxon>Basidiomycota</taxon>
        <taxon>Pucciniomycotina</taxon>
        <taxon>Pucciniomycetes</taxon>
        <taxon>Pucciniales</taxon>
        <taxon>Pucciniaceae</taxon>
        <taxon>Puccinia</taxon>
    </lineage>
</organism>
<dbReference type="VEuPathDB" id="FungiDB:PTTG_29424"/>
<dbReference type="EnsemblFungi" id="PTTG_29424-t43_1">
    <property type="protein sequence ID" value="PTTG_29424-t43_1-p1"/>
    <property type="gene ID" value="PTTG_29424"/>
</dbReference>
<dbReference type="OrthoDB" id="2506585at2759"/>
<evidence type="ECO:0000313" key="2">
    <source>
        <dbReference type="EMBL" id="OAV87452.1"/>
    </source>
</evidence>
<protein>
    <submittedName>
        <fullName evidence="2 3">Uncharacterized protein</fullName>
    </submittedName>
</protein>
<evidence type="ECO:0000313" key="4">
    <source>
        <dbReference type="Proteomes" id="UP000005240"/>
    </source>
</evidence>
<reference evidence="3 4" key="3">
    <citation type="journal article" date="2017" name="G3 (Bethesda)">
        <title>Comparative analysis highlights variable genome content of wheat rusts and divergence of the mating loci.</title>
        <authorList>
            <person name="Cuomo C.A."/>
            <person name="Bakkeren G."/>
            <person name="Khalil H.B."/>
            <person name="Panwar V."/>
            <person name="Joly D."/>
            <person name="Linning R."/>
            <person name="Sakthikumar S."/>
            <person name="Song X."/>
            <person name="Adiconis X."/>
            <person name="Fan L."/>
            <person name="Goldberg J.M."/>
            <person name="Levin J.Z."/>
            <person name="Young S."/>
            <person name="Zeng Q."/>
            <person name="Anikster Y."/>
            <person name="Bruce M."/>
            <person name="Wang M."/>
            <person name="Yin C."/>
            <person name="McCallum B."/>
            <person name="Szabo L.J."/>
            <person name="Hulbert S."/>
            <person name="Chen X."/>
            <person name="Fellers J.P."/>
        </authorList>
    </citation>
    <scope>NUCLEOTIDE SEQUENCE</scope>
    <source>
        <strain evidence="4">Isolate 1-1 / race 1 (BBBD)</strain>
        <strain evidence="3">isolate 1-1 / race 1 (BBBD)</strain>
    </source>
</reference>
<keyword evidence="4" id="KW-1185">Reference proteome</keyword>
<dbReference type="EMBL" id="ADAS02000398">
    <property type="protein sequence ID" value="OAV87452.1"/>
    <property type="molecule type" value="Genomic_DNA"/>
</dbReference>
<dbReference type="PANTHER" id="PTHR31912:SF34">
    <property type="entry name" value="NOTOCHORD-RELATED PROTEIN"/>
    <property type="match status" value="1"/>
</dbReference>
<gene>
    <name evidence="2" type="ORF">PTTG_29424</name>
</gene>
<feature type="compositionally biased region" description="Low complexity" evidence="1">
    <location>
        <begin position="1"/>
        <end position="14"/>
    </location>
</feature>
<dbReference type="STRING" id="630390.A0A180G4U3"/>
<sequence>MSLNNGLPGPDNNPRSLDADLVALHARDRALPPSASEQTDDAPNIGHQTAQGSSWPGIIATEATAIVANKDNPMGGQDTPAAPEPPIMCIDKRSDRVDMSAWYPFKNKMDLVASLLIGHTHPMLSRSLYTKIKDILELCGLNLPYWNTVRASHKRICELLGSKVQCADSVFDIPCYALSAKKIISQDLANPLVAGHMDHYPEYTDGLMISKFLQLGKWLTGMSREHRPQMCQTNKKDFYIFEPVQLVSGLVVIPIHFFTCAGTLQATCWEVLNQATEHVIKTTDGHTTTGVIIWMPFVPDFHDTRLQSILVDQFAGNYSEIRWEDGRFLVDACNGYFYVAQSSFKNEKIKFPNPWRKKAGNKILRTVPITLYSDDTSGNVSKQFNKHISYYFNLSGLPPHISNQEYNCHFLATSNLASACELGEQIVSEINKMATAGFEAYNHSIGQAVWVTSTVFCFLGDSPMHAKITCTPNPGAALNPCRMCHLSVRMKKFRKTQTFLQHFLQQGPMGEEVFFSWVCQCHKLFEIATSKSLNQFTIRGKKFGLKDPITTKFVTDSALDATLKSKMMSLASDNSLRVYNPILELLGVSKPDKNKLVERLQGFNLSGLNFKSFKPRYLIKHVKSLVGRDFKILLQAAPFAFVEYMSAEQKSIWLSLCKLTPFIFQTKINDMKKFLVNIKAHINQFLYHLIRSTAQWVNKPKLHMLLHLPESIERFGPAPGFSTEKFESYNGVLRKASVHSNKLAPGRDIATTFANLSSLWLVMSDSVIYDEVSGTTHNIGPEVTAFFKNNRSVQASMVYNASLAKGSPDCLFPHQTQSTRKKK</sequence>
<reference evidence="2" key="2">
    <citation type="submission" date="2016-05" db="EMBL/GenBank/DDBJ databases">
        <title>Comparative analysis highlights variable genome content of wheat rusts and divergence of the mating loci.</title>
        <authorList>
            <person name="Cuomo C.A."/>
            <person name="Bakkeren G."/>
            <person name="Szabo L."/>
            <person name="Khalil H."/>
            <person name="Joly D."/>
            <person name="Goldberg J."/>
            <person name="Young S."/>
            <person name="Zeng Q."/>
            <person name="Fellers J."/>
        </authorList>
    </citation>
    <scope>NUCLEOTIDE SEQUENCE [LARGE SCALE GENOMIC DNA]</scope>
    <source>
        <strain evidence="2">1-1 BBBD Race 1</strain>
    </source>
</reference>
<dbReference type="Proteomes" id="UP000005240">
    <property type="component" value="Unassembled WGS sequence"/>
</dbReference>
<reference evidence="2" key="1">
    <citation type="submission" date="2009-11" db="EMBL/GenBank/DDBJ databases">
        <authorList>
            <consortium name="The Broad Institute Genome Sequencing Platform"/>
            <person name="Ward D."/>
            <person name="Feldgarden M."/>
            <person name="Earl A."/>
            <person name="Young S.K."/>
            <person name="Zeng Q."/>
            <person name="Koehrsen M."/>
            <person name="Alvarado L."/>
            <person name="Berlin A."/>
            <person name="Bochicchio J."/>
            <person name="Borenstein D."/>
            <person name="Chapman S.B."/>
            <person name="Chen Z."/>
            <person name="Engels R."/>
            <person name="Freedman E."/>
            <person name="Gellesch M."/>
            <person name="Goldberg J."/>
            <person name="Griggs A."/>
            <person name="Gujja S."/>
            <person name="Heilman E."/>
            <person name="Heiman D."/>
            <person name="Hepburn T."/>
            <person name="Howarth C."/>
            <person name="Jen D."/>
            <person name="Larson L."/>
            <person name="Lewis B."/>
            <person name="Mehta T."/>
            <person name="Park D."/>
            <person name="Pearson M."/>
            <person name="Roberts A."/>
            <person name="Saif S."/>
            <person name="Shea T."/>
            <person name="Shenoy N."/>
            <person name="Sisk P."/>
            <person name="Stolte C."/>
            <person name="Sykes S."/>
            <person name="Thomson T."/>
            <person name="Walk T."/>
            <person name="White J."/>
            <person name="Yandava C."/>
            <person name="Izard J."/>
            <person name="Baranova O.V."/>
            <person name="Blanton J.M."/>
            <person name="Tanner A.C."/>
            <person name="Dewhirst F.E."/>
            <person name="Haas B."/>
            <person name="Nusbaum C."/>
            <person name="Birren B."/>
        </authorList>
    </citation>
    <scope>NUCLEOTIDE SEQUENCE [LARGE SCALE GENOMIC DNA]</scope>
    <source>
        <strain evidence="2">1-1 BBBD Race 1</strain>
    </source>
</reference>
<name>A0A180G4U3_PUCT1</name>
<accession>A0A180G4U3</accession>
<evidence type="ECO:0000313" key="3">
    <source>
        <dbReference type="EnsemblFungi" id="PTTG_29424-t43_1-p1"/>
    </source>
</evidence>
<proteinExistence type="predicted"/>
<reference evidence="3" key="4">
    <citation type="submission" date="2025-05" db="UniProtKB">
        <authorList>
            <consortium name="EnsemblFungi"/>
        </authorList>
    </citation>
    <scope>IDENTIFICATION</scope>
    <source>
        <strain evidence="3">isolate 1-1 / race 1 (BBBD)</strain>
    </source>
</reference>